<dbReference type="Proteomes" id="UP001642540">
    <property type="component" value="Unassembled WGS sequence"/>
</dbReference>
<name>A0ABP1S5X5_9HEXA</name>
<feature type="transmembrane region" description="Helical" evidence="9">
    <location>
        <begin position="244"/>
        <end position="263"/>
    </location>
</feature>
<feature type="transmembrane region" description="Helical" evidence="9">
    <location>
        <begin position="185"/>
        <end position="209"/>
    </location>
</feature>
<evidence type="ECO:0000256" key="4">
    <source>
        <dbReference type="ARBA" id="ARBA00022692"/>
    </source>
</evidence>
<dbReference type="PROSITE" id="PS00237">
    <property type="entry name" value="G_PROTEIN_RECEP_F1_1"/>
    <property type="match status" value="1"/>
</dbReference>
<evidence type="ECO:0000259" key="10">
    <source>
        <dbReference type="PROSITE" id="PS50262"/>
    </source>
</evidence>
<evidence type="ECO:0000256" key="7">
    <source>
        <dbReference type="ARBA" id="ARBA00023170"/>
    </source>
</evidence>
<dbReference type="SUPFAM" id="SSF81321">
    <property type="entry name" value="Family A G protein-coupled receptor-like"/>
    <property type="match status" value="1"/>
</dbReference>
<evidence type="ECO:0000256" key="5">
    <source>
        <dbReference type="ARBA" id="ARBA00022989"/>
    </source>
</evidence>
<feature type="transmembrane region" description="Helical" evidence="9">
    <location>
        <begin position="275"/>
        <end position="298"/>
    </location>
</feature>
<comment type="caution">
    <text evidence="11">The sequence shown here is derived from an EMBL/GenBank/DDBJ whole genome shotgun (WGS) entry which is preliminary data.</text>
</comment>
<protein>
    <recommendedName>
        <fullName evidence="10">G-protein coupled receptors family 1 profile domain-containing protein</fullName>
    </recommendedName>
</protein>
<dbReference type="CDD" id="cd00637">
    <property type="entry name" value="7tm_classA_rhodopsin-like"/>
    <property type="match status" value="1"/>
</dbReference>
<keyword evidence="6 9" id="KW-0472">Membrane</keyword>
<feature type="transmembrane region" description="Helical" evidence="9">
    <location>
        <begin position="103"/>
        <end position="121"/>
    </location>
</feature>
<dbReference type="EMBL" id="CAXLJM020000160">
    <property type="protein sequence ID" value="CAL8143623.1"/>
    <property type="molecule type" value="Genomic_DNA"/>
</dbReference>
<feature type="transmembrane region" description="Helical" evidence="9">
    <location>
        <begin position="26"/>
        <end position="50"/>
    </location>
</feature>
<evidence type="ECO:0000256" key="6">
    <source>
        <dbReference type="ARBA" id="ARBA00023136"/>
    </source>
</evidence>
<keyword evidence="7 8" id="KW-0675">Receptor</keyword>
<dbReference type="InterPro" id="IPR000276">
    <property type="entry name" value="GPCR_Rhodpsn"/>
</dbReference>
<sequence>MFFNKDGNIVIVDDGIGGIEIPVEHLIQAIIVLSVGVLVIITNVIIIATFITAPGPREVLTYYLLSLAVADLLAGVLVVPLSVYPTLVHHWMYGDVLCKASGYLGAVLWTASIYTLMWMSVDRYVAVRKPIRYEVIQTRTRIQCWVAVSWISALMLCCPPLLGFPGASYDKEAAVCLLKWNVMPAYAATLASLVLGPTITTMAYTYYFIFAAMKKLKSDITGMDKEYASALTETLANPAHLTSFILVVFFWVTWLPFLLITFLEYLAQWKIQIQFLHFTVFWMGMCNSFWKLLIYLAVNKNFRFQLRIFCLSLCCRTKNRLIVQHGD</sequence>
<keyword evidence="5 9" id="KW-1133">Transmembrane helix</keyword>
<dbReference type="PANTHER" id="PTHR24241:SF170">
    <property type="entry name" value="G-PROTEIN COUPLED RECEPTORS FAMILY 1 PROFILE DOMAIN-CONTAINING PROTEIN"/>
    <property type="match status" value="1"/>
</dbReference>
<keyword evidence="12" id="KW-1185">Reference proteome</keyword>
<evidence type="ECO:0000256" key="9">
    <source>
        <dbReference type="SAM" id="Phobius"/>
    </source>
</evidence>
<feature type="domain" description="G-protein coupled receptors family 1 profile" evidence="10">
    <location>
        <begin position="42"/>
        <end position="295"/>
    </location>
</feature>
<keyword evidence="4 8" id="KW-0812">Transmembrane</keyword>
<gene>
    <name evidence="11" type="ORF">ODALV1_LOCUS29753</name>
</gene>
<evidence type="ECO:0000313" key="12">
    <source>
        <dbReference type="Proteomes" id="UP001642540"/>
    </source>
</evidence>
<keyword evidence="3" id="KW-1003">Cell membrane</keyword>
<keyword evidence="8" id="KW-0807">Transducer</keyword>
<dbReference type="PROSITE" id="PS50262">
    <property type="entry name" value="G_PROTEIN_RECEP_F1_2"/>
    <property type="match status" value="1"/>
</dbReference>
<comment type="subcellular location">
    <subcellularLocation>
        <location evidence="1">Cell membrane</location>
        <topology evidence="1">Multi-pass membrane protein</topology>
    </subcellularLocation>
</comment>
<comment type="similarity">
    <text evidence="2 8">Belongs to the G-protein coupled receptor 1 family.</text>
</comment>
<dbReference type="InterPro" id="IPR017452">
    <property type="entry name" value="GPCR_Rhodpsn_7TM"/>
</dbReference>
<reference evidence="11 12" key="1">
    <citation type="submission" date="2024-08" db="EMBL/GenBank/DDBJ databases">
        <authorList>
            <person name="Cucini C."/>
            <person name="Frati F."/>
        </authorList>
    </citation>
    <scope>NUCLEOTIDE SEQUENCE [LARGE SCALE GENOMIC DNA]</scope>
</reference>
<dbReference type="PRINTS" id="PR00237">
    <property type="entry name" value="GPCRRHODOPSN"/>
</dbReference>
<accession>A0ABP1S5X5</accession>
<evidence type="ECO:0000256" key="2">
    <source>
        <dbReference type="ARBA" id="ARBA00010663"/>
    </source>
</evidence>
<evidence type="ECO:0000313" key="11">
    <source>
        <dbReference type="EMBL" id="CAL8143623.1"/>
    </source>
</evidence>
<feature type="transmembrane region" description="Helical" evidence="9">
    <location>
        <begin position="142"/>
        <end position="165"/>
    </location>
</feature>
<dbReference type="PANTHER" id="PTHR24241">
    <property type="entry name" value="NEUROPEPTIDE RECEPTOR-RELATED G-PROTEIN COUPLED RECEPTOR"/>
    <property type="match status" value="1"/>
</dbReference>
<evidence type="ECO:0000256" key="3">
    <source>
        <dbReference type="ARBA" id="ARBA00022475"/>
    </source>
</evidence>
<organism evidence="11 12">
    <name type="scientific">Orchesella dallaii</name>
    <dbReference type="NCBI Taxonomy" id="48710"/>
    <lineage>
        <taxon>Eukaryota</taxon>
        <taxon>Metazoa</taxon>
        <taxon>Ecdysozoa</taxon>
        <taxon>Arthropoda</taxon>
        <taxon>Hexapoda</taxon>
        <taxon>Collembola</taxon>
        <taxon>Entomobryomorpha</taxon>
        <taxon>Entomobryoidea</taxon>
        <taxon>Orchesellidae</taxon>
        <taxon>Orchesellinae</taxon>
        <taxon>Orchesella</taxon>
    </lineage>
</organism>
<dbReference type="Pfam" id="PF00001">
    <property type="entry name" value="7tm_1"/>
    <property type="match status" value="1"/>
</dbReference>
<feature type="transmembrane region" description="Helical" evidence="9">
    <location>
        <begin position="62"/>
        <end position="83"/>
    </location>
</feature>
<proteinExistence type="inferred from homology"/>
<keyword evidence="8" id="KW-0297">G-protein coupled receptor</keyword>
<evidence type="ECO:0000256" key="1">
    <source>
        <dbReference type="ARBA" id="ARBA00004651"/>
    </source>
</evidence>
<evidence type="ECO:0000256" key="8">
    <source>
        <dbReference type="RuleBase" id="RU000688"/>
    </source>
</evidence>
<dbReference type="Gene3D" id="1.20.1070.10">
    <property type="entry name" value="Rhodopsin 7-helix transmembrane proteins"/>
    <property type="match status" value="1"/>
</dbReference>